<dbReference type="PROSITE" id="PS00503">
    <property type="entry name" value="PECTINESTERASE_2"/>
    <property type="match status" value="1"/>
</dbReference>
<dbReference type="GO" id="GO:0042545">
    <property type="term" value="P:cell wall modification"/>
    <property type="evidence" value="ECO:0007669"/>
    <property type="project" value="UniProtKB-UniRule"/>
</dbReference>
<evidence type="ECO:0000256" key="7">
    <source>
        <dbReference type="ARBA" id="ARBA00023085"/>
    </source>
</evidence>
<dbReference type="EC" id="3.1.1.11" evidence="4 12"/>
<accession>A0A8T2WRQ4</accession>
<evidence type="ECO:0000256" key="8">
    <source>
        <dbReference type="ARBA" id="ARBA00023180"/>
    </source>
</evidence>
<dbReference type="InterPro" id="IPR012334">
    <property type="entry name" value="Pectin_lyas_fold"/>
</dbReference>
<dbReference type="GO" id="GO:0030599">
    <property type="term" value="F:pectinesterase activity"/>
    <property type="evidence" value="ECO:0007669"/>
    <property type="project" value="UniProtKB-UniRule"/>
</dbReference>
<evidence type="ECO:0000256" key="3">
    <source>
        <dbReference type="ARBA" id="ARBA00008891"/>
    </source>
</evidence>
<keyword evidence="7 12" id="KW-0063">Aspartyl esterase</keyword>
<reference evidence="14" key="1">
    <citation type="journal article" date="2021" name="J. Hered.">
        <title>Genome Assembly of Salicaceae Populus deltoides (Eastern Cottonwood) I-69 Based on Nanopore Sequencing and Hi-C Technologies.</title>
        <authorList>
            <person name="Bai S."/>
            <person name="Wu H."/>
            <person name="Zhang J."/>
            <person name="Pan Z."/>
            <person name="Zhao W."/>
            <person name="Li Z."/>
            <person name="Tong C."/>
        </authorList>
    </citation>
    <scope>NUCLEOTIDE SEQUENCE</scope>
    <source>
        <tissue evidence="14">Leaf</tissue>
    </source>
</reference>
<dbReference type="InterPro" id="IPR033131">
    <property type="entry name" value="Pectinesterase_Asp_AS"/>
</dbReference>
<comment type="function">
    <text evidence="10">Acts in the modification of cell walls via demethylesterification of cell wall pectin.</text>
</comment>
<keyword evidence="6 12" id="KW-0378">Hydrolase</keyword>
<dbReference type="SUPFAM" id="SSF51126">
    <property type="entry name" value="Pectin lyase-like"/>
    <property type="match status" value="1"/>
</dbReference>
<proteinExistence type="inferred from homology"/>
<evidence type="ECO:0000313" key="15">
    <source>
        <dbReference type="Proteomes" id="UP000807159"/>
    </source>
</evidence>
<organism evidence="14 15">
    <name type="scientific">Populus deltoides</name>
    <name type="common">Eastern poplar</name>
    <name type="synonym">Eastern cottonwood</name>
    <dbReference type="NCBI Taxonomy" id="3696"/>
    <lineage>
        <taxon>Eukaryota</taxon>
        <taxon>Viridiplantae</taxon>
        <taxon>Streptophyta</taxon>
        <taxon>Embryophyta</taxon>
        <taxon>Tracheophyta</taxon>
        <taxon>Spermatophyta</taxon>
        <taxon>Magnoliopsida</taxon>
        <taxon>eudicotyledons</taxon>
        <taxon>Gunneridae</taxon>
        <taxon>Pentapetalae</taxon>
        <taxon>rosids</taxon>
        <taxon>fabids</taxon>
        <taxon>Malpighiales</taxon>
        <taxon>Salicaceae</taxon>
        <taxon>Saliceae</taxon>
        <taxon>Populus</taxon>
    </lineage>
</organism>
<dbReference type="Pfam" id="PF01095">
    <property type="entry name" value="Pectinesterase"/>
    <property type="match status" value="1"/>
</dbReference>
<name>A0A8T2WRQ4_POPDE</name>
<evidence type="ECO:0000256" key="5">
    <source>
        <dbReference type="ARBA" id="ARBA00022512"/>
    </source>
</evidence>
<comment type="caution">
    <text evidence="14">The sequence shown here is derived from an EMBL/GenBank/DDBJ whole genome shotgun (WGS) entry which is preliminary data.</text>
</comment>
<dbReference type="AlphaFoldDB" id="A0A8T2WRQ4"/>
<sequence length="335" mass="38222">MDNQNILVPPLQTVKLFFMAKWSFQYLDVLVIFFWNAKEKKGRREFSIRICQRKLPKICIQSAIDSIPSDNKNWVCIHVRAGTYREKVKIPYNKPYIILRGEGKRRTKIVWDDHFSTAQSPTFVSLADNIVVRSITFVNSYNFPHDNNPRFPAVAAMITGDKTAFYQCGFAGVQDTLWDEAGRHYFKRCTIQGAVDFIFGSGQSIYEGCSIQVLEGGFITAQGRTNPSDANGFVFKGCNVFGKSSVYLGRPWRGYSRVLFYKSNFSNIVDPEGWNAWNFVGHENQITFAEYGNFGPGAEISKRVSWANKLSPQSLEELTSMSFINAENWIEKQPI</sequence>
<comment type="similarity">
    <text evidence="3">Belongs to the pectinesterase family.</text>
</comment>
<dbReference type="Gene3D" id="2.160.20.10">
    <property type="entry name" value="Single-stranded right-handed beta-helix, Pectin lyase-like"/>
    <property type="match status" value="1"/>
</dbReference>
<dbReference type="Proteomes" id="UP000807159">
    <property type="component" value="Chromosome 17"/>
</dbReference>
<dbReference type="InterPro" id="IPR000070">
    <property type="entry name" value="Pectinesterase_cat"/>
</dbReference>
<evidence type="ECO:0000256" key="11">
    <source>
        <dbReference type="PROSITE-ProRule" id="PRU10040"/>
    </source>
</evidence>
<dbReference type="EMBL" id="JACEGQ020000017">
    <property type="protein sequence ID" value="KAH8484025.1"/>
    <property type="molecule type" value="Genomic_DNA"/>
</dbReference>
<dbReference type="FunFam" id="2.160.20.10:FF:000013">
    <property type="entry name" value="Pectinesterase"/>
    <property type="match status" value="1"/>
</dbReference>
<feature type="active site" evidence="11">
    <location>
        <position position="196"/>
    </location>
</feature>
<dbReference type="InterPro" id="IPR011050">
    <property type="entry name" value="Pectin_lyase_fold/virulence"/>
</dbReference>
<dbReference type="PANTHER" id="PTHR31321">
    <property type="entry name" value="ACYL-COA THIOESTER HYDROLASE YBHC-RELATED"/>
    <property type="match status" value="1"/>
</dbReference>
<dbReference type="PANTHER" id="PTHR31321:SF76">
    <property type="entry name" value="PECTINESTERASE 10-RELATED"/>
    <property type="match status" value="1"/>
</dbReference>
<evidence type="ECO:0000256" key="4">
    <source>
        <dbReference type="ARBA" id="ARBA00013229"/>
    </source>
</evidence>
<evidence type="ECO:0000313" key="14">
    <source>
        <dbReference type="EMBL" id="KAH8484025.1"/>
    </source>
</evidence>
<comment type="catalytic activity">
    <reaction evidence="9 12">
        <text>[(1-&gt;4)-alpha-D-galacturonosyl methyl ester](n) + n H2O = [(1-&gt;4)-alpha-D-galacturonosyl](n) + n methanol + n H(+)</text>
        <dbReference type="Rhea" id="RHEA:22380"/>
        <dbReference type="Rhea" id="RHEA-COMP:14570"/>
        <dbReference type="Rhea" id="RHEA-COMP:14573"/>
        <dbReference type="ChEBI" id="CHEBI:15377"/>
        <dbReference type="ChEBI" id="CHEBI:15378"/>
        <dbReference type="ChEBI" id="CHEBI:17790"/>
        <dbReference type="ChEBI" id="CHEBI:140522"/>
        <dbReference type="ChEBI" id="CHEBI:140523"/>
        <dbReference type="EC" id="3.1.1.11"/>
    </reaction>
</comment>
<evidence type="ECO:0000259" key="13">
    <source>
        <dbReference type="Pfam" id="PF01095"/>
    </source>
</evidence>
<comment type="pathway">
    <text evidence="2 12">Glycan metabolism; pectin degradation; 2-dehydro-3-deoxy-D-gluconate from pectin: step 1/5.</text>
</comment>
<comment type="subcellular location">
    <subcellularLocation>
        <location evidence="1">Secreted</location>
        <location evidence="1">Cell wall</location>
    </subcellularLocation>
</comment>
<evidence type="ECO:0000256" key="12">
    <source>
        <dbReference type="RuleBase" id="RU000589"/>
    </source>
</evidence>
<keyword evidence="5" id="KW-0134">Cell wall</keyword>
<feature type="domain" description="Pectinesterase catalytic" evidence="13">
    <location>
        <begin position="59"/>
        <end position="326"/>
    </location>
</feature>
<evidence type="ECO:0000256" key="6">
    <source>
        <dbReference type="ARBA" id="ARBA00022801"/>
    </source>
</evidence>
<evidence type="ECO:0000256" key="2">
    <source>
        <dbReference type="ARBA" id="ARBA00005184"/>
    </source>
</evidence>
<keyword evidence="5" id="KW-0964">Secreted</keyword>
<gene>
    <name evidence="14" type="ORF">H0E87_028443</name>
</gene>
<evidence type="ECO:0000256" key="1">
    <source>
        <dbReference type="ARBA" id="ARBA00004191"/>
    </source>
</evidence>
<evidence type="ECO:0000256" key="9">
    <source>
        <dbReference type="ARBA" id="ARBA00047928"/>
    </source>
</evidence>
<keyword evidence="15" id="KW-1185">Reference proteome</keyword>
<keyword evidence="8" id="KW-0325">Glycoprotein</keyword>
<dbReference type="GO" id="GO:0045490">
    <property type="term" value="P:pectin catabolic process"/>
    <property type="evidence" value="ECO:0007669"/>
    <property type="project" value="UniProtKB-UniRule"/>
</dbReference>
<protein>
    <recommendedName>
        <fullName evidence="4 12">Pectinesterase</fullName>
        <ecNumber evidence="4 12">3.1.1.11</ecNumber>
    </recommendedName>
</protein>
<evidence type="ECO:0000256" key="10">
    <source>
        <dbReference type="ARBA" id="ARBA00057335"/>
    </source>
</evidence>